<dbReference type="InterPro" id="IPR009725">
    <property type="entry name" value="3_dmu_93_MTrfase"/>
</dbReference>
<dbReference type="SUPFAM" id="SSF54593">
    <property type="entry name" value="Glyoxalase/Bleomycin resistance protein/Dihydroxybiphenyl dioxygenase"/>
    <property type="match status" value="1"/>
</dbReference>
<accession>A0ABY5KYA7</accession>
<dbReference type="PIRSF" id="PIRSF021700">
    <property type="entry name" value="3_dmu_93_MTrfase"/>
    <property type="match status" value="1"/>
</dbReference>
<name>A0ABY5KYA7_9CELL</name>
<dbReference type="InterPro" id="IPR029068">
    <property type="entry name" value="Glyas_Bleomycin-R_OHBP_Dase"/>
</dbReference>
<dbReference type="InterPro" id="IPR028973">
    <property type="entry name" value="PhnB-like"/>
</dbReference>
<dbReference type="Proteomes" id="UP001316189">
    <property type="component" value="Chromosome"/>
</dbReference>
<keyword evidence="3" id="KW-1185">Reference proteome</keyword>
<dbReference type="PANTHER" id="PTHR33990">
    <property type="entry name" value="PROTEIN YJDN-RELATED"/>
    <property type="match status" value="1"/>
</dbReference>
<proteinExistence type="predicted"/>
<organism evidence="2 3">
    <name type="scientific">Cellulomonas chengniuliangii</name>
    <dbReference type="NCBI Taxonomy" id="2968084"/>
    <lineage>
        <taxon>Bacteria</taxon>
        <taxon>Bacillati</taxon>
        <taxon>Actinomycetota</taxon>
        <taxon>Actinomycetes</taxon>
        <taxon>Micrococcales</taxon>
        <taxon>Cellulomonadaceae</taxon>
        <taxon>Cellulomonas</taxon>
    </lineage>
</organism>
<dbReference type="Gene3D" id="3.10.180.10">
    <property type="entry name" value="2,3-Dihydroxybiphenyl 1,2-Dioxygenase, domain 1"/>
    <property type="match status" value="1"/>
</dbReference>
<sequence length="160" mass="17309">MGIVRPHLWYHSQAEEAANFYASVIPNSQVTNVIKAPAGVNAAEGAAFIVEFTLDGMPVTAMSAGPGFTLDESFSMVLDCETQEEVDHYWEALLADGGEPSQCGWLKDRYGLSWQVVPTSLDSLLFSEDTEASARATQAMYAMQKLDLPAIQAAYDGVPV</sequence>
<evidence type="ECO:0000259" key="1">
    <source>
        <dbReference type="Pfam" id="PF06983"/>
    </source>
</evidence>
<dbReference type="CDD" id="cd06588">
    <property type="entry name" value="PhnB_like"/>
    <property type="match status" value="1"/>
</dbReference>
<evidence type="ECO:0000313" key="2">
    <source>
        <dbReference type="EMBL" id="UUI74715.1"/>
    </source>
</evidence>
<dbReference type="RefSeq" id="WP_227570429.1">
    <property type="nucleotide sequence ID" value="NZ_CP101988.1"/>
</dbReference>
<dbReference type="EMBL" id="CP101988">
    <property type="protein sequence ID" value="UUI74715.1"/>
    <property type="molecule type" value="Genomic_DNA"/>
</dbReference>
<evidence type="ECO:0000313" key="3">
    <source>
        <dbReference type="Proteomes" id="UP001316189"/>
    </source>
</evidence>
<feature type="domain" description="PhnB-like" evidence="1">
    <location>
        <begin position="5"/>
        <end position="117"/>
    </location>
</feature>
<reference evidence="2 3" key="1">
    <citation type="submission" date="2022-07" db="EMBL/GenBank/DDBJ databases">
        <title>Novel species in genus cellulomonas.</title>
        <authorList>
            <person name="Ye L."/>
        </authorList>
    </citation>
    <scope>NUCLEOTIDE SEQUENCE [LARGE SCALE GENOMIC DNA]</scope>
    <source>
        <strain evidence="3">zg-Y338</strain>
    </source>
</reference>
<gene>
    <name evidence="2" type="ORF">NP064_13100</name>
</gene>
<dbReference type="PANTHER" id="PTHR33990:SF2">
    <property type="entry name" value="PHNB-LIKE DOMAIN-CONTAINING PROTEIN"/>
    <property type="match status" value="1"/>
</dbReference>
<protein>
    <submittedName>
        <fullName evidence="2">VOC family protein</fullName>
    </submittedName>
</protein>
<dbReference type="Pfam" id="PF06983">
    <property type="entry name" value="3-dmu-9_3-mt"/>
    <property type="match status" value="1"/>
</dbReference>